<keyword evidence="9" id="KW-1185">Reference proteome</keyword>
<dbReference type="Proteomes" id="UP000224634">
    <property type="component" value="Unassembled WGS sequence"/>
</dbReference>
<dbReference type="PROSITE" id="PS50054">
    <property type="entry name" value="TYR_PHOSPHATASE_DUAL"/>
    <property type="match status" value="1"/>
</dbReference>
<dbReference type="Gene3D" id="3.90.190.10">
    <property type="entry name" value="Protein tyrosine phosphatase superfamily"/>
    <property type="match status" value="1"/>
</dbReference>
<dbReference type="InterPro" id="IPR020422">
    <property type="entry name" value="TYR_PHOSPHATASE_DUAL_dom"/>
</dbReference>
<evidence type="ECO:0000256" key="3">
    <source>
        <dbReference type="ARBA" id="ARBA00022801"/>
    </source>
</evidence>
<dbReference type="SMART" id="SM00195">
    <property type="entry name" value="DSPc"/>
    <property type="match status" value="1"/>
</dbReference>
<name>A0A2B7YR01_POLH7</name>
<dbReference type="SUPFAM" id="SSF52799">
    <property type="entry name" value="(Phosphotyrosine protein) phosphatases II"/>
    <property type="match status" value="1"/>
</dbReference>
<dbReference type="GO" id="GO:0008138">
    <property type="term" value="F:protein tyrosine/serine/threonine phosphatase activity"/>
    <property type="evidence" value="ECO:0007669"/>
    <property type="project" value="TreeGrafter"/>
</dbReference>
<dbReference type="Pfam" id="PF00782">
    <property type="entry name" value="DSPc"/>
    <property type="match status" value="1"/>
</dbReference>
<dbReference type="PROSITE" id="PS00383">
    <property type="entry name" value="TYR_PHOSPHATASE_1"/>
    <property type="match status" value="1"/>
</dbReference>
<dbReference type="CDD" id="cd14498">
    <property type="entry name" value="DSP"/>
    <property type="match status" value="1"/>
</dbReference>
<reference evidence="8 9" key="1">
    <citation type="submission" date="2017-10" db="EMBL/GenBank/DDBJ databases">
        <title>Comparative genomics in systemic dimorphic fungi from Ajellomycetaceae.</title>
        <authorList>
            <person name="Munoz J.F."/>
            <person name="Mcewen J.G."/>
            <person name="Clay O.K."/>
            <person name="Cuomo C.A."/>
        </authorList>
    </citation>
    <scope>NUCLEOTIDE SEQUENCE [LARGE SCALE GENOMIC DNA]</scope>
    <source>
        <strain evidence="8 9">UAMH7299</strain>
    </source>
</reference>
<dbReference type="InterPro" id="IPR000340">
    <property type="entry name" value="Dual-sp_phosphatase_cat-dom"/>
</dbReference>
<evidence type="ECO:0000259" key="6">
    <source>
        <dbReference type="PROSITE" id="PS50054"/>
    </source>
</evidence>
<feature type="domain" description="Tyrosine-protein phosphatase" evidence="6">
    <location>
        <begin position="10"/>
        <end position="165"/>
    </location>
</feature>
<comment type="caution">
    <text evidence="8">The sequence shown here is derived from an EMBL/GenBank/DDBJ whole genome shotgun (WGS) entry which is preliminary data.</text>
</comment>
<keyword evidence="4" id="KW-0904">Protein phosphatase</keyword>
<sequence length="282" mass="32474">MAQLTPPTLSHIKAVPGLFISDSRFAARSIVNLRAHNIVRILSVVQPHEEPGFDKEVTKDIEIKTIDIDDASTVDILEHLQDACDWVQKGLESQSIQDPSRQGGVLIHCKQGISRSGSFIIAYLMRKFQLTYSAALDLARESRSFICPNDGFEKQLRVWEYCKYDIYMSPAPNPSGELVHKEKLAYQAWKSERDNLLKQGEEEINRARVSSMANMTAYFGKRRLAAIEEAESGQDSEASKESVEEENKRRESWERVRQMEDKWNERLKREQGKSDWGWLLRR</sequence>
<dbReference type="OrthoDB" id="10252009at2759"/>
<evidence type="ECO:0000256" key="2">
    <source>
        <dbReference type="ARBA" id="ARBA00013064"/>
    </source>
</evidence>
<feature type="domain" description="Tyrosine specific protein phosphatases" evidence="7">
    <location>
        <begin position="81"/>
        <end position="143"/>
    </location>
</feature>
<dbReference type="GO" id="GO:0004725">
    <property type="term" value="F:protein tyrosine phosphatase activity"/>
    <property type="evidence" value="ECO:0007669"/>
    <property type="project" value="UniProtKB-EC"/>
</dbReference>
<evidence type="ECO:0000259" key="7">
    <source>
        <dbReference type="PROSITE" id="PS50056"/>
    </source>
</evidence>
<evidence type="ECO:0000256" key="5">
    <source>
        <dbReference type="SAM" id="MobiDB-lite"/>
    </source>
</evidence>
<evidence type="ECO:0000256" key="4">
    <source>
        <dbReference type="ARBA" id="ARBA00022912"/>
    </source>
</evidence>
<evidence type="ECO:0000313" key="8">
    <source>
        <dbReference type="EMBL" id="PGH23600.1"/>
    </source>
</evidence>
<evidence type="ECO:0000313" key="9">
    <source>
        <dbReference type="Proteomes" id="UP000224634"/>
    </source>
</evidence>
<dbReference type="PROSITE" id="PS50056">
    <property type="entry name" value="TYR_PHOSPHATASE_2"/>
    <property type="match status" value="1"/>
</dbReference>
<keyword evidence="3" id="KW-0378">Hydrolase</keyword>
<dbReference type="AlphaFoldDB" id="A0A2B7YR01"/>
<dbReference type="EC" id="3.1.3.48" evidence="2"/>
<dbReference type="InterPro" id="IPR016130">
    <property type="entry name" value="Tyr_Pase_AS"/>
</dbReference>
<dbReference type="InterPro" id="IPR029021">
    <property type="entry name" value="Prot-tyrosine_phosphatase-like"/>
</dbReference>
<dbReference type="PANTHER" id="PTHR45848:SF4">
    <property type="entry name" value="DUAL SPECIFICITY PROTEIN PHOSPHATASE 12"/>
    <property type="match status" value="1"/>
</dbReference>
<protein>
    <recommendedName>
        <fullName evidence="2">protein-tyrosine-phosphatase</fullName>
        <ecNumber evidence="2">3.1.3.48</ecNumber>
    </recommendedName>
</protein>
<dbReference type="PANTHER" id="PTHR45848">
    <property type="entry name" value="DUAL SPECIFICITY PROTEIN PHOSPHATASE 12 FAMILY MEMBER"/>
    <property type="match status" value="1"/>
</dbReference>
<dbReference type="InterPro" id="IPR000387">
    <property type="entry name" value="Tyr_Pase_dom"/>
</dbReference>
<evidence type="ECO:0000256" key="1">
    <source>
        <dbReference type="ARBA" id="ARBA00008601"/>
    </source>
</evidence>
<accession>A0A2B7YR01</accession>
<comment type="similarity">
    <text evidence="1">Belongs to the protein-tyrosine phosphatase family. Non-receptor class dual specificity subfamily.</text>
</comment>
<feature type="region of interest" description="Disordered" evidence="5">
    <location>
        <begin position="230"/>
        <end position="255"/>
    </location>
</feature>
<organism evidence="8 9">
    <name type="scientific">Polytolypa hystricis (strain UAMH7299)</name>
    <dbReference type="NCBI Taxonomy" id="1447883"/>
    <lineage>
        <taxon>Eukaryota</taxon>
        <taxon>Fungi</taxon>
        <taxon>Dikarya</taxon>
        <taxon>Ascomycota</taxon>
        <taxon>Pezizomycotina</taxon>
        <taxon>Eurotiomycetes</taxon>
        <taxon>Eurotiomycetidae</taxon>
        <taxon>Onygenales</taxon>
        <taxon>Onygenales incertae sedis</taxon>
        <taxon>Polytolypa</taxon>
    </lineage>
</organism>
<gene>
    <name evidence="8" type="ORF">AJ80_02381</name>
</gene>
<dbReference type="EMBL" id="PDNA01000022">
    <property type="protein sequence ID" value="PGH23600.1"/>
    <property type="molecule type" value="Genomic_DNA"/>
</dbReference>
<feature type="compositionally biased region" description="Basic and acidic residues" evidence="5">
    <location>
        <begin position="237"/>
        <end position="255"/>
    </location>
</feature>
<proteinExistence type="inferred from homology"/>
<dbReference type="STRING" id="1447883.A0A2B7YR01"/>